<dbReference type="Proteomes" id="UP000574931">
    <property type="component" value="Unassembled WGS sequence"/>
</dbReference>
<dbReference type="GO" id="GO:0005886">
    <property type="term" value="C:plasma membrane"/>
    <property type="evidence" value="ECO:0007669"/>
    <property type="project" value="UniProtKB-SubCell"/>
</dbReference>
<keyword evidence="6 9" id="KW-1133">Transmembrane helix</keyword>
<evidence type="ECO:0000256" key="2">
    <source>
        <dbReference type="ARBA" id="ARBA00022475"/>
    </source>
</evidence>
<dbReference type="SUPFAM" id="SSF53448">
    <property type="entry name" value="Nucleotide-diphospho-sugar transferases"/>
    <property type="match status" value="1"/>
</dbReference>
<dbReference type="PANTHER" id="PTHR48090">
    <property type="entry name" value="UNDECAPRENYL-PHOSPHATE 4-DEOXY-4-FORMAMIDO-L-ARABINOSE TRANSFERASE-RELATED"/>
    <property type="match status" value="1"/>
</dbReference>
<sequence length="316" mass="35740">MSKKPNITVIVPVMNEEESIPLFLSEFFLRTDTVAADFDFLFIDDGSTDGTIKVLQAAHVRDARVNFIKLSRNFGKEAAMTAGIDHVTTDAAIIMDVDLQDPPEIISEMVRLWQAGYDTVFGMRVSRLEDTRAKRVTAQMFYKLFNASSHINIPNDVGDFRLISRRVIDALKLLPERNRFMKGLFAWPGYSSVGVPYERPARTVGSTKFNFWKLWNFALDGITSFSTWPLRIWTYVGATVAAISLLYMVFIIMKTIIFGADWPGYASIMSAILFLGSLQLISVGILGEYIGRMYIETKKRPTYVIDSKSFSETKDV</sequence>
<comment type="similarity">
    <text evidence="8">Belongs to the glycosyltransferase 2 family. GtrB subfamily.</text>
</comment>
<dbReference type="Gene3D" id="3.90.550.10">
    <property type="entry name" value="Spore Coat Polysaccharide Biosynthesis Protein SpsA, Chain A"/>
    <property type="match status" value="1"/>
</dbReference>
<keyword evidence="7 9" id="KW-0472">Membrane</keyword>
<evidence type="ECO:0000313" key="11">
    <source>
        <dbReference type="EMBL" id="NNU60134.1"/>
    </source>
</evidence>
<dbReference type="EMBL" id="JABFCY010000004">
    <property type="protein sequence ID" value="NNU60134.1"/>
    <property type="molecule type" value="Genomic_DNA"/>
</dbReference>
<keyword evidence="4 11" id="KW-0808">Transferase</keyword>
<dbReference type="InterPro" id="IPR050256">
    <property type="entry name" value="Glycosyltransferase_2"/>
</dbReference>
<evidence type="ECO:0000256" key="8">
    <source>
        <dbReference type="ARBA" id="ARBA00038152"/>
    </source>
</evidence>
<dbReference type="InterPro" id="IPR001173">
    <property type="entry name" value="Glyco_trans_2-like"/>
</dbReference>
<dbReference type="GO" id="GO:0016757">
    <property type="term" value="F:glycosyltransferase activity"/>
    <property type="evidence" value="ECO:0007669"/>
    <property type="project" value="UniProtKB-KW"/>
</dbReference>
<dbReference type="CDD" id="cd04187">
    <property type="entry name" value="DPM1_like_bac"/>
    <property type="match status" value="1"/>
</dbReference>
<comment type="caution">
    <text evidence="11">The sequence shown here is derived from an EMBL/GenBank/DDBJ whole genome shotgun (WGS) entry which is preliminary data.</text>
</comment>
<feature type="domain" description="Glycosyltransferase 2-like" evidence="10">
    <location>
        <begin position="8"/>
        <end position="170"/>
    </location>
</feature>
<gene>
    <name evidence="11" type="ORF">HKX02_07655</name>
</gene>
<evidence type="ECO:0000259" key="10">
    <source>
        <dbReference type="Pfam" id="PF00535"/>
    </source>
</evidence>
<evidence type="ECO:0000256" key="5">
    <source>
        <dbReference type="ARBA" id="ARBA00022692"/>
    </source>
</evidence>
<comment type="subcellular location">
    <subcellularLocation>
        <location evidence="1">Cell membrane</location>
        <topology evidence="1">Multi-pass membrane protein</topology>
    </subcellularLocation>
</comment>
<dbReference type="PANTHER" id="PTHR48090:SF1">
    <property type="entry name" value="PROPHAGE BACTOPRENOL GLUCOSYL TRANSFERASE HOMOLOG"/>
    <property type="match status" value="1"/>
</dbReference>
<dbReference type="FunFam" id="3.90.550.10:FF:000079">
    <property type="entry name" value="Probable glycosyl transferase"/>
    <property type="match status" value="1"/>
</dbReference>
<evidence type="ECO:0000256" key="6">
    <source>
        <dbReference type="ARBA" id="ARBA00022989"/>
    </source>
</evidence>
<evidence type="ECO:0000256" key="9">
    <source>
        <dbReference type="SAM" id="Phobius"/>
    </source>
</evidence>
<feature type="transmembrane region" description="Helical" evidence="9">
    <location>
        <begin position="265"/>
        <end position="290"/>
    </location>
</feature>
<reference evidence="11 12" key="1">
    <citation type="submission" date="2020-05" db="EMBL/GenBank/DDBJ databases">
        <title>Draft Genome Sequence of Ochrobactrum soli Isolated from Stable Fly Gut.</title>
        <authorList>
            <person name="Pileggi M.T."/>
            <person name="Vazhakkala L.J."/>
            <person name="Wong C.N."/>
        </authorList>
    </citation>
    <scope>NUCLEOTIDE SEQUENCE [LARGE SCALE GENOMIC DNA]</scope>
    <source>
        <strain evidence="11 12">MTP-C0764</strain>
    </source>
</reference>
<dbReference type="Pfam" id="PF00535">
    <property type="entry name" value="Glycos_transf_2"/>
    <property type="match status" value="1"/>
</dbReference>
<keyword evidence="3" id="KW-0328">Glycosyltransferase</keyword>
<proteinExistence type="inferred from homology"/>
<keyword evidence="5 9" id="KW-0812">Transmembrane</keyword>
<evidence type="ECO:0000256" key="7">
    <source>
        <dbReference type="ARBA" id="ARBA00023136"/>
    </source>
</evidence>
<dbReference type="InterPro" id="IPR029044">
    <property type="entry name" value="Nucleotide-diphossugar_trans"/>
</dbReference>
<name>A0A849KS09_9HYPH</name>
<evidence type="ECO:0000256" key="3">
    <source>
        <dbReference type="ARBA" id="ARBA00022676"/>
    </source>
</evidence>
<evidence type="ECO:0000256" key="1">
    <source>
        <dbReference type="ARBA" id="ARBA00004651"/>
    </source>
</evidence>
<evidence type="ECO:0000256" key="4">
    <source>
        <dbReference type="ARBA" id="ARBA00022679"/>
    </source>
</evidence>
<evidence type="ECO:0000313" key="12">
    <source>
        <dbReference type="Proteomes" id="UP000574931"/>
    </source>
</evidence>
<keyword evidence="2" id="KW-1003">Cell membrane</keyword>
<dbReference type="AlphaFoldDB" id="A0A849KS09"/>
<keyword evidence="12" id="KW-1185">Reference proteome</keyword>
<organism evidence="11 12">
    <name type="scientific">Ochrobactrum soli</name>
    <dbReference type="NCBI Taxonomy" id="2448455"/>
    <lineage>
        <taxon>Bacteria</taxon>
        <taxon>Pseudomonadati</taxon>
        <taxon>Pseudomonadota</taxon>
        <taxon>Alphaproteobacteria</taxon>
        <taxon>Hyphomicrobiales</taxon>
        <taxon>Brucellaceae</taxon>
        <taxon>Brucella/Ochrobactrum group</taxon>
        <taxon>Ochrobactrum</taxon>
    </lineage>
</organism>
<feature type="transmembrane region" description="Helical" evidence="9">
    <location>
        <begin position="232"/>
        <end position="253"/>
    </location>
</feature>
<dbReference type="RefSeq" id="WP_171317747.1">
    <property type="nucleotide sequence ID" value="NZ_JABFCY010000004.1"/>
</dbReference>
<protein>
    <submittedName>
        <fullName evidence="11">Glycosyltransferase family 2 protein</fullName>
    </submittedName>
</protein>
<accession>A0A849KS09</accession>